<protein>
    <submittedName>
        <fullName evidence="4">Large cysteine-rich periplasmic protein omcB</fullName>
    </submittedName>
</protein>
<dbReference type="InterPro" id="IPR001434">
    <property type="entry name" value="OmcB-like_DUF11"/>
</dbReference>
<gene>
    <name evidence="4" type="primary">omcB_1</name>
    <name evidence="4" type="ORF">Pla144_06550</name>
</gene>
<keyword evidence="2" id="KW-0472">Membrane</keyword>
<feature type="region of interest" description="Disordered" evidence="1">
    <location>
        <begin position="261"/>
        <end position="305"/>
    </location>
</feature>
<comment type="caution">
    <text evidence="4">The sequence shown here is derived from an EMBL/GenBank/DDBJ whole genome shotgun (WGS) entry which is preliminary data.</text>
</comment>
<feature type="domain" description="DUF11" evidence="3">
    <location>
        <begin position="424"/>
        <end position="504"/>
    </location>
</feature>
<feature type="region of interest" description="Disordered" evidence="1">
    <location>
        <begin position="111"/>
        <end position="144"/>
    </location>
</feature>
<evidence type="ECO:0000256" key="1">
    <source>
        <dbReference type="SAM" id="MobiDB-lite"/>
    </source>
</evidence>
<accession>A0A5C6D118</accession>
<keyword evidence="5" id="KW-1185">Reference proteome</keyword>
<name>A0A5C6D118_9BACT</name>
<feature type="compositionally biased region" description="Polar residues" evidence="1">
    <location>
        <begin position="270"/>
        <end position="282"/>
    </location>
</feature>
<dbReference type="InterPro" id="IPR047589">
    <property type="entry name" value="DUF11_rpt"/>
</dbReference>
<dbReference type="OrthoDB" id="282600at2"/>
<dbReference type="EMBL" id="SJPS01000001">
    <property type="protein sequence ID" value="TWU29875.1"/>
    <property type="molecule type" value="Genomic_DNA"/>
</dbReference>
<dbReference type="Gene3D" id="2.60.40.10">
    <property type="entry name" value="Immunoglobulins"/>
    <property type="match status" value="3"/>
</dbReference>
<feature type="domain" description="DUF11" evidence="3">
    <location>
        <begin position="537"/>
        <end position="621"/>
    </location>
</feature>
<dbReference type="PANTHER" id="PTHR34819">
    <property type="entry name" value="LARGE CYSTEINE-RICH PERIPLASMIC PROTEIN OMCB"/>
    <property type="match status" value="1"/>
</dbReference>
<feature type="domain" description="DUF11" evidence="3">
    <location>
        <begin position="311"/>
        <end position="402"/>
    </location>
</feature>
<dbReference type="AlphaFoldDB" id="A0A5C6D118"/>
<evidence type="ECO:0000313" key="4">
    <source>
        <dbReference type="EMBL" id="TWU29875.1"/>
    </source>
</evidence>
<dbReference type="Pfam" id="PF01345">
    <property type="entry name" value="DUF11"/>
    <property type="match status" value="4"/>
</dbReference>
<reference evidence="4 5" key="1">
    <citation type="submission" date="2019-02" db="EMBL/GenBank/DDBJ databases">
        <title>Deep-cultivation of Planctomycetes and their phenomic and genomic characterization uncovers novel biology.</title>
        <authorList>
            <person name="Wiegand S."/>
            <person name="Jogler M."/>
            <person name="Boedeker C."/>
            <person name="Pinto D."/>
            <person name="Vollmers J."/>
            <person name="Rivas-Marin E."/>
            <person name="Kohn T."/>
            <person name="Peeters S.H."/>
            <person name="Heuer A."/>
            <person name="Rast P."/>
            <person name="Oberbeckmann S."/>
            <person name="Bunk B."/>
            <person name="Jeske O."/>
            <person name="Meyerdierks A."/>
            <person name="Storesund J.E."/>
            <person name="Kallscheuer N."/>
            <person name="Luecker S."/>
            <person name="Lage O.M."/>
            <person name="Pohl T."/>
            <person name="Merkel B.J."/>
            <person name="Hornburger P."/>
            <person name="Mueller R.-W."/>
            <person name="Bruemmer F."/>
            <person name="Labrenz M."/>
            <person name="Spormann A.M."/>
            <person name="Op Den Camp H."/>
            <person name="Overmann J."/>
            <person name="Amann R."/>
            <person name="Jetten M.S.M."/>
            <person name="Mascher T."/>
            <person name="Medema M.H."/>
            <person name="Devos D.P."/>
            <person name="Kaster A.-K."/>
            <person name="Ovreas L."/>
            <person name="Rohde M."/>
            <person name="Galperin M.Y."/>
            <person name="Jogler C."/>
        </authorList>
    </citation>
    <scope>NUCLEOTIDE SEQUENCE [LARGE SCALE GENOMIC DNA]</scope>
    <source>
        <strain evidence="4 5">Pla144</strain>
    </source>
</reference>
<evidence type="ECO:0000313" key="5">
    <source>
        <dbReference type="Proteomes" id="UP000318437"/>
    </source>
</evidence>
<dbReference type="RefSeq" id="WP_146447836.1">
    <property type="nucleotide sequence ID" value="NZ_SJPS01000001.1"/>
</dbReference>
<dbReference type="PANTHER" id="PTHR34819:SF3">
    <property type="entry name" value="CELL SURFACE PROTEIN"/>
    <property type="match status" value="1"/>
</dbReference>
<feature type="transmembrane region" description="Helical" evidence="2">
    <location>
        <begin position="14"/>
        <end position="35"/>
    </location>
</feature>
<keyword evidence="2" id="KW-1133">Transmembrane helix</keyword>
<dbReference type="Proteomes" id="UP000318437">
    <property type="component" value="Unassembled WGS sequence"/>
</dbReference>
<keyword evidence="2" id="KW-0812">Transmembrane</keyword>
<feature type="domain" description="DUF11" evidence="3">
    <location>
        <begin position="648"/>
        <end position="749"/>
    </location>
</feature>
<dbReference type="InterPro" id="IPR013783">
    <property type="entry name" value="Ig-like_fold"/>
</dbReference>
<sequence>METTVVRRSLIRRLWLPATAVLVVAAGCGGGFWYWSSTDAAERVTTRSAPTATDELKNLFAAEKPEPPQLNQQAQQLFGSADIPTGTPSEESHPTEKFQIATPQASELGDRYASYSSEPQLPPLEPEPVAEDVTRGQGPDSNPLRASQEVATVAAFEEVDAQAAFDAGAPAQAQQNPLSAALEQARPLEPTPAAVQSAPVGLPQGNNPFAAAAQTQATPVSAGRYEAAQPMPSLPPAVDMRTADAPPRGPTPGFEIMENESEYPTPAAPQKSSVDLSTTGMTPTPGLATQPGTGRPGEKLLEGTQSPSLTIQKLAPPEIQVGKRCTFAIRVQNTGQRTAQNVQIHDEVPLGTELVGTAPRASVSGSKVVWDLGTLSVGEQRTVEMELIPAEEGELGSVATVTLAAQASAKARCTKPELALRLTSPPQVHVGEKHLVQIEVSNPGSGAASGVMLLETVPAGVSHEAGPALEFEMGILAPGESRRLELVLTAEQAGRITNTMTARAEAGLSVEASCDFEVIAPELRLTVEGPERRFLERPATYQVSIDNPGTAPAKEIQLVTHLPKGLQFVSANNLGEYDAAQHSVFWSLAELPANERGMVELVALPVEPGQHTLQISTKARDGLTDQTVKEVTVEGIAALMFEVIDRDDPIEVGGEANYEIRVMNQGSKAAANVQVIAIMPAGLRAISGNGNTQTSVQGDRVVFAPIPSLGPKAEATFRITAQGVQAGDQRLRVQVTTDEIRDPITKEESTRVYSDH</sequence>
<dbReference type="PROSITE" id="PS51257">
    <property type="entry name" value="PROKAR_LIPOPROTEIN"/>
    <property type="match status" value="1"/>
</dbReference>
<evidence type="ECO:0000259" key="3">
    <source>
        <dbReference type="Pfam" id="PF01345"/>
    </source>
</evidence>
<dbReference type="NCBIfam" id="TIGR01451">
    <property type="entry name" value="B_ant_repeat"/>
    <property type="match status" value="2"/>
</dbReference>
<dbReference type="InterPro" id="IPR051172">
    <property type="entry name" value="Chlamydia_OmcB"/>
</dbReference>
<evidence type="ECO:0000256" key="2">
    <source>
        <dbReference type="SAM" id="Phobius"/>
    </source>
</evidence>
<proteinExistence type="predicted"/>
<organism evidence="4 5">
    <name type="scientific">Bythopirellula polymerisocia</name>
    <dbReference type="NCBI Taxonomy" id="2528003"/>
    <lineage>
        <taxon>Bacteria</taxon>
        <taxon>Pseudomonadati</taxon>
        <taxon>Planctomycetota</taxon>
        <taxon>Planctomycetia</taxon>
        <taxon>Pirellulales</taxon>
        <taxon>Lacipirellulaceae</taxon>
        <taxon>Bythopirellula</taxon>
    </lineage>
</organism>